<reference evidence="1" key="1">
    <citation type="submission" date="2018-05" db="EMBL/GenBank/DDBJ databases">
        <authorList>
            <person name="Lanie J.A."/>
            <person name="Ng W.-L."/>
            <person name="Kazmierczak K.M."/>
            <person name="Andrzejewski T.M."/>
            <person name="Davidsen T.M."/>
            <person name="Wayne K.J."/>
            <person name="Tettelin H."/>
            <person name="Glass J.I."/>
            <person name="Rusch D."/>
            <person name="Podicherti R."/>
            <person name="Tsui H.-C.T."/>
            <person name="Winkler M.E."/>
        </authorList>
    </citation>
    <scope>NUCLEOTIDE SEQUENCE</scope>
</reference>
<dbReference type="AlphaFoldDB" id="A0A382BL13"/>
<sequence>MERGVLAIWNDCGENREEEYETWYLGEHFFERISIPGFHYGRRYEAMEDGPRYFTHYITETPDILTSEAYQLRLDNPTKMTRAVMSGVMINVNRTVCRQVAVEGQLRGAYVSTFRFRIPQSHPPFLACIEECLSSPFVVHAEAWVAADVEKEELSKEEAIRGADGTISGCLMIEATVESAIRMITKQIAEKITDDAEVGFYQLICTLENKNIC</sequence>
<dbReference type="EMBL" id="UINC01030320">
    <property type="protein sequence ID" value="SVB14520.1"/>
    <property type="molecule type" value="Genomic_DNA"/>
</dbReference>
<evidence type="ECO:0000313" key="1">
    <source>
        <dbReference type="EMBL" id="SVB14520.1"/>
    </source>
</evidence>
<name>A0A382BL13_9ZZZZ</name>
<proteinExistence type="predicted"/>
<accession>A0A382BL13</accession>
<protein>
    <submittedName>
        <fullName evidence="1">Uncharacterized protein</fullName>
    </submittedName>
</protein>
<organism evidence="1">
    <name type="scientific">marine metagenome</name>
    <dbReference type="NCBI Taxonomy" id="408172"/>
    <lineage>
        <taxon>unclassified sequences</taxon>
        <taxon>metagenomes</taxon>
        <taxon>ecological metagenomes</taxon>
    </lineage>
</organism>
<gene>
    <name evidence="1" type="ORF">METZ01_LOCUS167374</name>
</gene>